<reference evidence="2 3" key="1">
    <citation type="submission" date="2020-09" db="EMBL/GenBank/DDBJ databases">
        <title>De no assembly of potato wild relative species, Solanum commersonii.</title>
        <authorList>
            <person name="Cho K."/>
        </authorList>
    </citation>
    <scope>NUCLEOTIDE SEQUENCE [LARGE SCALE GENOMIC DNA]</scope>
    <source>
        <strain evidence="2">LZ3.2</strain>
        <tissue evidence="2">Leaf</tissue>
    </source>
</reference>
<dbReference type="AlphaFoldDB" id="A0A9J6A648"/>
<evidence type="ECO:0000313" key="3">
    <source>
        <dbReference type="Proteomes" id="UP000824120"/>
    </source>
</evidence>
<dbReference type="EMBL" id="JACXVP010000002">
    <property type="protein sequence ID" value="KAG5620029.1"/>
    <property type="molecule type" value="Genomic_DNA"/>
</dbReference>
<feature type="non-terminal residue" evidence="2">
    <location>
        <position position="1"/>
    </location>
</feature>
<comment type="caution">
    <text evidence="2">The sequence shown here is derived from an EMBL/GenBank/DDBJ whole genome shotgun (WGS) entry which is preliminary data.</text>
</comment>
<accession>A0A9J6A648</accession>
<name>A0A9J6A648_SOLCO</name>
<proteinExistence type="predicted"/>
<organism evidence="2 3">
    <name type="scientific">Solanum commersonii</name>
    <name type="common">Commerson's wild potato</name>
    <name type="synonym">Commerson's nightshade</name>
    <dbReference type="NCBI Taxonomy" id="4109"/>
    <lineage>
        <taxon>Eukaryota</taxon>
        <taxon>Viridiplantae</taxon>
        <taxon>Streptophyta</taxon>
        <taxon>Embryophyta</taxon>
        <taxon>Tracheophyta</taxon>
        <taxon>Spermatophyta</taxon>
        <taxon>Magnoliopsida</taxon>
        <taxon>eudicotyledons</taxon>
        <taxon>Gunneridae</taxon>
        <taxon>Pentapetalae</taxon>
        <taxon>asterids</taxon>
        <taxon>lamiids</taxon>
        <taxon>Solanales</taxon>
        <taxon>Solanaceae</taxon>
        <taxon>Solanoideae</taxon>
        <taxon>Solaneae</taxon>
        <taxon>Solanum</taxon>
    </lineage>
</organism>
<feature type="region of interest" description="Disordered" evidence="1">
    <location>
        <begin position="287"/>
        <end position="309"/>
    </location>
</feature>
<sequence length="309" mass="34954">MSYFELRDYIRELRYSTTCIFSIKAPNNDILVDVDDDKDILDMKCSLEDGDVVEVFVKHLVDEPIVGSMLIENDSHMDMGESGSTFNTRTSESENFNFGVGEDHLNNKNYFATFSTLPPFTTTPPFNTAYGATAYVVGDDDIDVEDYDYSTENNDEFEAELIGDDEEENYGSDVHEKVREVRVEHRTFQRRKRRERVLADNEEVPIGEDGPDQGFDETGMGKMSHEGRLGGDEPYFASSYEDCFELDEDKCCDDDEHEFGRAIIVLEENISRSMDCTIEFNGVAGFEAEPIGSGRGRGKPKKTPLTPSE</sequence>
<dbReference type="Proteomes" id="UP000824120">
    <property type="component" value="Chromosome 2"/>
</dbReference>
<keyword evidence="3" id="KW-1185">Reference proteome</keyword>
<evidence type="ECO:0008006" key="4">
    <source>
        <dbReference type="Google" id="ProtNLM"/>
    </source>
</evidence>
<protein>
    <recommendedName>
        <fullName evidence="4">PB1 domain-containing protein</fullName>
    </recommendedName>
</protein>
<gene>
    <name evidence="2" type="ORF">H5410_005247</name>
</gene>
<evidence type="ECO:0000256" key="1">
    <source>
        <dbReference type="SAM" id="MobiDB-lite"/>
    </source>
</evidence>
<evidence type="ECO:0000313" key="2">
    <source>
        <dbReference type="EMBL" id="KAG5620029.1"/>
    </source>
</evidence>